<keyword evidence="7" id="KW-1133">Transmembrane helix</keyword>
<comment type="caution">
    <text evidence="8">The sequence shown here is derived from an EMBL/GenBank/DDBJ whole genome shotgun (WGS) entry which is preliminary data.</text>
</comment>
<protein>
    <recommendedName>
        <fullName evidence="10">Benzoate 4-monooxygenase cytochrome P450</fullName>
    </recommendedName>
</protein>
<keyword evidence="7" id="KW-0812">Transmembrane</keyword>
<dbReference type="Pfam" id="PF00067">
    <property type="entry name" value="p450"/>
    <property type="match status" value="1"/>
</dbReference>
<dbReference type="InterPro" id="IPR001128">
    <property type="entry name" value="Cyt_P450"/>
</dbReference>
<keyword evidence="6" id="KW-0503">Monooxygenase</keyword>
<evidence type="ECO:0000256" key="1">
    <source>
        <dbReference type="ARBA" id="ARBA00001971"/>
    </source>
</evidence>
<evidence type="ECO:0000256" key="6">
    <source>
        <dbReference type="RuleBase" id="RU000461"/>
    </source>
</evidence>
<dbReference type="SUPFAM" id="SSF48264">
    <property type="entry name" value="Cytochrome P450"/>
    <property type="match status" value="1"/>
</dbReference>
<dbReference type="InterPro" id="IPR002401">
    <property type="entry name" value="Cyt_P450_E_grp-I"/>
</dbReference>
<feature type="transmembrane region" description="Helical" evidence="7">
    <location>
        <begin position="12"/>
        <end position="32"/>
    </location>
</feature>
<evidence type="ECO:0000256" key="4">
    <source>
        <dbReference type="ARBA" id="ARBA00022723"/>
    </source>
</evidence>
<comment type="cofactor">
    <cofactor evidence="1">
        <name>heme</name>
        <dbReference type="ChEBI" id="CHEBI:30413"/>
    </cofactor>
</comment>
<dbReference type="InterPro" id="IPR050121">
    <property type="entry name" value="Cytochrome_P450_monoxygenase"/>
</dbReference>
<evidence type="ECO:0000313" key="8">
    <source>
        <dbReference type="EMBL" id="CAK7222528.1"/>
    </source>
</evidence>
<dbReference type="PROSITE" id="PS00086">
    <property type="entry name" value="CYTOCHROME_P450"/>
    <property type="match status" value="1"/>
</dbReference>
<dbReference type="Gene3D" id="1.10.630.10">
    <property type="entry name" value="Cytochrome P450"/>
    <property type="match status" value="1"/>
</dbReference>
<dbReference type="InterPro" id="IPR036396">
    <property type="entry name" value="Cyt_P450_sf"/>
</dbReference>
<reference evidence="8 9" key="1">
    <citation type="submission" date="2024-01" db="EMBL/GenBank/DDBJ databases">
        <authorList>
            <person name="Allen C."/>
            <person name="Tagirdzhanova G."/>
        </authorList>
    </citation>
    <scope>NUCLEOTIDE SEQUENCE [LARGE SCALE GENOMIC DNA]</scope>
</reference>
<keyword evidence="5 6" id="KW-0408">Iron</keyword>
<sequence length="489" mass="54716">MNLTMDLLSHTAWLAGSILVYWLLLAVYRVFFHPLRTYPGPLIGKLTSLYMTATTALGHNTYTRFDLHRKYGPVVRTGPNELCFADQDTIKAIYGQSSEPCLKAPSFYKGFSMTGTESVFSVTDRDLHVRMRRLLSHGFSQKGVVQFETDIARMVERYLGIVGDAAGAPLNLYDLTHHLFLDITSHLAFARSFDALSGRPHQAAADIDTYFAVCPMFGQLPLARYLPFGPFRAAREAQPRIIRSVQRSIDAFREQLCQGTADNGLLRHMVEAKDSESDTRFSDLEIIENSVIFIIAGSGTSATTVLYLLYEMAKQPALQQRLVDEIRQAFPDPTVFPGYDVANKLPFLNCVLQETLRLRGPLQSVAPRISPGKVIGKAFVPAGVVVSNLQYATHRDPAVFANPLAFQPQRWEDATPAMKTMARPFNIGPRNCIGMHLARVQMLLSVCALYQRFDLSLDLRTTDAMMEMRDLGLMAPVGKQLWMRAVPRS</sequence>
<evidence type="ECO:0000256" key="3">
    <source>
        <dbReference type="ARBA" id="ARBA00022617"/>
    </source>
</evidence>
<dbReference type="PANTHER" id="PTHR24305">
    <property type="entry name" value="CYTOCHROME P450"/>
    <property type="match status" value="1"/>
</dbReference>
<gene>
    <name evidence="8" type="ORF">SEUCBS140593_004929</name>
</gene>
<evidence type="ECO:0000313" key="9">
    <source>
        <dbReference type="Proteomes" id="UP001642482"/>
    </source>
</evidence>
<dbReference type="Proteomes" id="UP001642482">
    <property type="component" value="Unassembled WGS sequence"/>
</dbReference>
<evidence type="ECO:0000256" key="5">
    <source>
        <dbReference type="ARBA" id="ARBA00023004"/>
    </source>
</evidence>
<keyword evidence="7" id="KW-0472">Membrane</keyword>
<organism evidence="8 9">
    <name type="scientific">Sporothrix eucalyptigena</name>
    <dbReference type="NCBI Taxonomy" id="1812306"/>
    <lineage>
        <taxon>Eukaryota</taxon>
        <taxon>Fungi</taxon>
        <taxon>Dikarya</taxon>
        <taxon>Ascomycota</taxon>
        <taxon>Pezizomycotina</taxon>
        <taxon>Sordariomycetes</taxon>
        <taxon>Sordariomycetidae</taxon>
        <taxon>Ophiostomatales</taxon>
        <taxon>Ophiostomataceae</taxon>
        <taxon>Sporothrix</taxon>
    </lineage>
</organism>
<name>A0ABP0BSE8_9PEZI</name>
<accession>A0ABP0BSE8</accession>
<proteinExistence type="inferred from homology"/>
<keyword evidence="9" id="KW-1185">Reference proteome</keyword>
<comment type="similarity">
    <text evidence="2 6">Belongs to the cytochrome P450 family.</text>
</comment>
<dbReference type="PANTHER" id="PTHR24305:SF166">
    <property type="entry name" value="CYTOCHROME P450 12A4, MITOCHONDRIAL-RELATED"/>
    <property type="match status" value="1"/>
</dbReference>
<dbReference type="PRINTS" id="PR00463">
    <property type="entry name" value="EP450I"/>
</dbReference>
<keyword evidence="6" id="KW-0560">Oxidoreductase</keyword>
<dbReference type="PRINTS" id="PR00385">
    <property type="entry name" value="P450"/>
</dbReference>
<evidence type="ECO:0000256" key="7">
    <source>
        <dbReference type="SAM" id="Phobius"/>
    </source>
</evidence>
<evidence type="ECO:0008006" key="10">
    <source>
        <dbReference type="Google" id="ProtNLM"/>
    </source>
</evidence>
<dbReference type="InterPro" id="IPR017972">
    <property type="entry name" value="Cyt_P450_CS"/>
</dbReference>
<keyword evidence="3 6" id="KW-0349">Heme</keyword>
<keyword evidence="4 6" id="KW-0479">Metal-binding</keyword>
<dbReference type="EMBL" id="CAWUHD010000045">
    <property type="protein sequence ID" value="CAK7222528.1"/>
    <property type="molecule type" value="Genomic_DNA"/>
</dbReference>
<evidence type="ECO:0000256" key="2">
    <source>
        <dbReference type="ARBA" id="ARBA00010617"/>
    </source>
</evidence>